<organism evidence="3">
    <name type="scientific">Tabanus bromius</name>
    <name type="common">Band-eyed brown horse fly</name>
    <dbReference type="NCBI Taxonomy" id="304241"/>
    <lineage>
        <taxon>Eukaryota</taxon>
        <taxon>Metazoa</taxon>
        <taxon>Ecdysozoa</taxon>
        <taxon>Arthropoda</taxon>
        <taxon>Hexapoda</taxon>
        <taxon>Insecta</taxon>
        <taxon>Pterygota</taxon>
        <taxon>Neoptera</taxon>
        <taxon>Endopterygota</taxon>
        <taxon>Diptera</taxon>
        <taxon>Brachycera</taxon>
        <taxon>Tabanomorpha</taxon>
        <taxon>Tabanoidea</taxon>
        <taxon>Tabanidae</taxon>
        <taxon>Tabanus</taxon>
    </lineage>
</organism>
<proteinExistence type="evidence at transcript level"/>
<feature type="non-terminal residue" evidence="3">
    <location>
        <position position="1"/>
    </location>
</feature>
<protein>
    <submittedName>
        <fullName evidence="3">Putative conserved plasma membrane protein</fullName>
    </submittedName>
</protein>
<evidence type="ECO:0000256" key="1">
    <source>
        <dbReference type="SAM" id="Phobius"/>
    </source>
</evidence>
<feature type="transmembrane region" description="Helical" evidence="1">
    <location>
        <begin position="105"/>
        <end position="125"/>
    </location>
</feature>
<keyword evidence="2" id="KW-0732">Signal</keyword>
<evidence type="ECO:0000313" key="3">
    <source>
        <dbReference type="EMBL" id="JAI16207.1"/>
    </source>
</evidence>
<dbReference type="AlphaFoldDB" id="A0A0K8TP94"/>
<accession>A0A0K8TP94</accession>
<name>A0A0K8TP94_TABBR</name>
<keyword evidence="1" id="KW-1133">Transmembrane helix</keyword>
<sequence length="226" mass="25584">HPSESCTKMFRVALILLNASFFVYSNAALIAPQKQCGNKFCTIEEYCSKIHNQCESCDNICKTTSHNFDQQVCSAECQEYLQISSRNSNNYEGEFLYLKQQQQTVIILLSIIFIVILLSKISKLIKFIRWLRSMLAKWAVKKNKTWVDPATTNDFTQANPHVETPKVVKREIDRATSNVLSISGAESTAQTLTTPISTRHPAENSTLEYSYDNAGLQLSNVTTEQK</sequence>
<feature type="chain" id="PRO_5005520147" evidence="2">
    <location>
        <begin position="28"/>
        <end position="226"/>
    </location>
</feature>
<keyword evidence="1" id="KW-0812">Transmembrane</keyword>
<feature type="signal peptide" evidence="2">
    <location>
        <begin position="1"/>
        <end position="27"/>
    </location>
</feature>
<keyword evidence="1" id="KW-0472">Membrane</keyword>
<evidence type="ECO:0000256" key="2">
    <source>
        <dbReference type="SAM" id="SignalP"/>
    </source>
</evidence>
<dbReference type="EMBL" id="GDAI01001396">
    <property type="protein sequence ID" value="JAI16207.1"/>
    <property type="molecule type" value="mRNA"/>
</dbReference>
<reference evidence="3" key="1">
    <citation type="journal article" date="2015" name="Insect Biochem. Mol. Biol.">
        <title>An insight into the sialome of the horse fly, Tabanus bromius.</title>
        <authorList>
            <person name="Ribeiro J.M."/>
            <person name="Kazimirova M."/>
            <person name="Takac P."/>
            <person name="Andersen J.F."/>
            <person name="Francischetti I.M."/>
        </authorList>
    </citation>
    <scope>NUCLEOTIDE SEQUENCE</scope>
</reference>